<name>A0AAJ7L507_9ACAR</name>
<organism evidence="2 3">
    <name type="scientific">Galendromus occidentalis</name>
    <name type="common">western predatory mite</name>
    <dbReference type="NCBI Taxonomy" id="34638"/>
    <lineage>
        <taxon>Eukaryota</taxon>
        <taxon>Metazoa</taxon>
        <taxon>Ecdysozoa</taxon>
        <taxon>Arthropoda</taxon>
        <taxon>Chelicerata</taxon>
        <taxon>Arachnida</taxon>
        <taxon>Acari</taxon>
        <taxon>Parasitiformes</taxon>
        <taxon>Mesostigmata</taxon>
        <taxon>Gamasina</taxon>
        <taxon>Phytoseioidea</taxon>
        <taxon>Phytoseiidae</taxon>
        <taxon>Typhlodrominae</taxon>
        <taxon>Galendromus</taxon>
    </lineage>
</organism>
<evidence type="ECO:0000256" key="1">
    <source>
        <dbReference type="SAM" id="MobiDB-lite"/>
    </source>
</evidence>
<evidence type="ECO:0000313" key="3">
    <source>
        <dbReference type="RefSeq" id="XP_018496001.1"/>
    </source>
</evidence>
<feature type="compositionally biased region" description="Basic and acidic residues" evidence="1">
    <location>
        <begin position="157"/>
        <end position="173"/>
    </location>
</feature>
<reference evidence="3" key="1">
    <citation type="submission" date="2025-08" db="UniProtKB">
        <authorList>
            <consortium name="RefSeq"/>
        </authorList>
    </citation>
    <scope>IDENTIFICATION</scope>
</reference>
<protein>
    <submittedName>
        <fullName evidence="3">Uncharacterized protein LOC100901360</fullName>
    </submittedName>
</protein>
<dbReference type="Proteomes" id="UP000694867">
    <property type="component" value="Unplaced"/>
</dbReference>
<evidence type="ECO:0000313" key="2">
    <source>
        <dbReference type="Proteomes" id="UP000694867"/>
    </source>
</evidence>
<feature type="region of interest" description="Disordered" evidence="1">
    <location>
        <begin position="130"/>
        <end position="218"/>
    </location>
</feature>
<dbReference type="GeneID" id="100901360"/>
<keyword evidence="2" id="KW-1185">Reference proteome</keyword>
<dbReference type="RefSeq" id="XP_018496001.1">
    <property type="nucleotide sequence ID" value="XM_018640485.1"/>
</dbReference>
<proteinExistence type="predicted"/>
<dbReference type="KEGG" id="goe:100901360"/>
<dbReference type="AlphaFoldDB" id="A0AAJ7L507"/>
<gene>
    <name evidence="3" type="primary">LOC100901360</name>
</gene>
<feature type="compositionally biased region" description="Basic and acidic residues" evidence="1">
    <location>
        <begin position="180"/>
        <end position="191"/>
    </location>
</feature>
<accession>A0AAJ7L507</accession>
<sequence length="522" mass="60227">MDTERDCEDMLKDLNYRQKTQVLEWVSEFRLSLNELATWRKDREDFVKSVKYRVPVDSPVDLICRDIYELKLFGARVADFFHKNGQPLMLKMCGRVFTREEAMRWAVIKPHLLKPFKFSAGEPQRVLNELAADSRPFGKRTRSSPGKETTGPKKHRETIIRGESTESPKAVEHDEQDVGNEDRKPTEEELLRAAASFAPDSAKRDLPDPASSVVPKADELPCGTSTVTAKVDRATEDAISRTAYAVMVEKYLAHFKIEPKHFSDWLLETDKTVMVSHAEIFARADDFITSIANTLCELALHPSPKDESIASYAQRLKVPEDALRMWNSPDIRGFFSRDKTALKYDLFGRVFPPPDHKAETYLPKAERMIRYRTRSDFSNVTLSDNFREDRIENCTKLVSDVMRFYSLDSDILDELPIECDSRSRKGRRAPALQLLLHELGILISDLNEISMFSELFSREDTAFCFEERWLAPQTNLYFVTMQDAVKAVNRNRQMKTKLHNREGQDVLLEKIRNVLTEYKKGH</sequence>